<organism evidence="1 2">
    <name type="scientific">Rotaria socialis</name>
    <dbReference type="NCBI Taxonomy" id="392032"/>
    <lineage>
        <taxon>Eukaryota</taxon>
        <taxon>Metazoa</taxon>
        <taxon>Spiralia</taxon>
        <taxon>Gnathifera</taxon>
        <taxon>Rotifera</taxon>
        <taxon>Eurotatoria</taxon>
        <taxon>Bdelloidea</taxon>
        <taxon>Philodinida</taxon>
        <taxon>Philodinidae</taxon>
        <taxon>Rotaria</taxon>
    </lineage>
</organism>
<comment type="caution">
    <text evidence="1">The sequence shown here is derived from an EMBL/GenBank/DDBJ whole genome shotgun (WGS) entry which is preliminary data.</text>
</comment>
<accession>A0A818DD29</accession>
<reference evidence="1" key="1">
    <citation type="submission" date="2021-02" db="EMBL/GenBank/DDBJ databases">
        <authorList>
            <person name="Nowell W R."/>
        </authorList>
    </citation>
    <scope>NUCLEOTIDE SEQUENCE</scope>
</reference>
<proteinExistence type="predicted"/>
<evidence type="ECO:0000313" key="2">
    <source>
        <dbReference type="Proteomes" id="UP000663869"/>
    </source>
</evidence>
<sequence length="81" mass="9740">MIYFNKIYQLCNPAKHLWWFCPWPNTQTTVCSWNDHFSIMTERIRSPESYEEIFSSLPKVRSSFEFNNLTLKKCTEPSIDI</sequence>
<protein>
    <submittedName>
        <fullName evidence="1">Uncharacterized protein</fullName>
    </submittedName>
</protein>
<name>A0A818DD29_9BILA</name>
<dbReference type="Proteomes" id="UP000663869">
    <property type="component" value="Unassembled WGS sequence"/>
</dbReference>
<dbReference type="EMBL" id="CAJNYU010001456">
    <property type="protein sequence ID" value="CAF3440890.1"/>
    <property type="molecule type" value="Genomic_DNA"/>
</dbReference>
<gene>
    <name evidence="1" type="ORF">FME351_LOCUS12644</name>
</gene>
<dbReference type="AlphaFoldDB" id="A0A818DD29"/>
<evidence type="ECO:0000313" key="1">
    <source>
        <dbReference type="EMBL" id="CAF3440890.1"/>
    </source>
</evidence>